<dbReference type="EMBL" id="SRLO01000068">
    <property type="protein sequence ID" value="TNN79080.1"/>
    <property type="molecule type" value="Genomic_DNA"/>
</dbReference>
<organism evidence="1 2">
    <name type="scientific">Liparis tanakae</name>
    <name type="common">Tanaka's snailfish</name>
    <dbReference type="NCBI Taxonomy" id="230148"/>
    <lineage>
        <taxon>Eukaryota</taxon>
        <taxon>Metazoa</taxon>
        <taxon>Chordata</taxon>
        <taxon>Craniata</taxon>
        <taxon>Vertebrata</taxon>
        <taxon>Euteleostomi</taxon>
        <taxon>Actinopterygii</taxon>
        <taxon>Neopterygii</taxon>
        <taxon>Teleostei</taxon>
        <taxon>Neoteleostei</taxon>
        <taxon>Acanthomorphata</taxon>
        <taxon>Eupercaria</taxon>
        <taxon>Perciformes</taxon>
        <taxon>Cottioidei</taxon>
        <taxon>Cottales</taxon>
        <taxon>Liparidae</taxon>
        <taxon>Liparis</taxon>
    </lineage>
</organism>
<comment type="caution">
    <text evidence="1">The sequence shown here is derived from an EMBL/GenBank/DDBJ whole genome shotgun (WGS) entry which is preliminary data.</text>
</comment>
<reference evidence="1 2" key="1">
    <citation type="submission" date="2019-03" db="EMBL/GenBank/DDBJ databases">
        <title>First draft genome of Liparis tanakae, snailfish: a comprehensive survey of snailfish specific genes.</title>
        <authorList>
            <person name="Kim W."/>
            <person name="Song I."/>
            <person name="Jeong J.-H."/>
            <person name="Kim D."/>
            <person name="Kim S."/>
            <person name="Ryu S."/>
            <person name="Song J.Y."/>
            <person name="Lee S.K."/>
        </authorList>
    </citation>
    <scope>NUCLEOTIDE SEQUENCE [LARGE SCALE GENOMIC DNA]</scope>
    <source>
        <tissue evidence="1">Muscle</tissue>
    </source>
</reference>
<gene>
    <name evidence="1" type="ORF">EYF80_010759</name>
</gene>
<accession>A0A4Z2IM05</accession>
<evidence type="ECO:0000313" key="1">
    <source>
        <dbReference type="EMBL" id="TNN79080.1"/>
    </source>
</evidence>
<proteinExistence type="predicted"/>
<sequence>MTSQVCCAHRTPSLFAHFAGGPADLLRNGVFLSLGDLVDLVSCVQPVGAPFAPQTRRVPATCHGRTNHTHAFATQQPAVLRHQVDGLQVDGQRDGVNAALQHVQHLQLVAAHEITHMSDQMAPRGRR</sequence>
<keyword evidence="2" id="KW-1185">Reference proteome</keyword>
<dbReference type="AlphaFoldDB" id="A0A4Z2IM05"/>
<protein>
    <submittedName>
        <fullName evidence="1">Uncharacterized protein</fullName>
    </submittedName>
</protein>
<name>A0A4Z2IM05_9TELE</name>
<evidence type="ECO:0000313" key="2">
    <source>
        <dbReference type="Proteomes" id="UP000314294"/>
    </source>
</evidence>
<dbReference type="Proteomes" id="UP000314294">
    <property type="component" value="Unassembled WGS sequence"/>
</dbReference>